<keyword evidence="2" id="KW-0238">DNA-binding</keyword>
<dbReference type="SMART" id="SM00418">
    <property type="entry name" value="HTH_ARSR"/>
    <property type="match status" value="1"/>
</dbReference>
<dbReference type="InterPro" id="IPR011991">
    <property type="entry name" value="ArsR-like_HTH"/>
</dbReference>
<sequence>MTGIGVRSKIGVMVEREQGHATGVDLERRAKVFAALSDPNRLKIVELLREREELCGKEVAGALGISLSLYSHHARALREAGIITRRKSGQTGYCSLDRELLEDALGSLSR</sequence>
<evidence type="ECO:0000256" key="2">
    <source>
        <dbReference type="ARBA" id="ARBA00023125"/>
    </source>
</evidence>
<dbReference type="PROSITE" id="PS50987">
    <property type="entry name" value="HTH_ARSR_2"/>
    <property type="match status" value="1"/>
</dbReference>
<dbReference type="PANTHER" id="PTHR43132">
    <property type="entry name" value="ARSENICAL RESISTANCE OPERON REPRESSOR ARSR-RELATED"/>
    <property type="match status" value="1"/>
</dbReference>
<accession>A0A6J4R5D0</accession>
<dbReference type="InterPro" id="IPR001845">
    <property type="entry name" value="HTH_ArsR_DNA-bd_dom"/>
</dbReference>
<dbReference type="InterPro" id="IPR051011">
    <property type="entry name" value="Metal_resp_trans_reg"/>
</dbReference>
<dbReference type="InterPro" id="IPR036390">
    <property type="entry name" value="WH_DNA-bd_sf"/>
</dbReference>
<keyword evidence="1" id="KW-0805">Transcription regulation</keyword>
<reference evidence="5" key="1">
    <citation type="submission" date="2020-02" db="EMBL/GenBank/DDBJ databases">
        <authorList>
            <person name="Meier V. D."/>
        </authorList>
    </citation>
    <scope>NUCLEOTIDE SEQUENCE</scope>
    <source>
        <strain evidence="5">AVDCRST_MAG12</strain>
    </source>
</reference>
<dbReference type="AlphaFoldDB" id="A0A6J4R5D0"/>
<evidence type="ECO:0000259" key="4">
    <source>
        <dbReference type="PROSITE" id="PS50987"/>
    </source>
</evidence>
<name>A0A6J4R5D0_9ACTN</name>
<organism evidence="5">
    <name type="scientific">uncultured Rubrobacteraceae bacterium</name>
    <dbReference type="NCBI Taxonomy" id="349277"/>
    <lineage>
        <taxon>Bacteria</taxon>
        <taxon>Bacillati</taxon>
        <taxon>Actinomycetota</taxon>
        <taxon>Rubrobacteria</taxon>
        <taxon>Rubrobacterales</taxon>
        <taxon>Rubrobacteraceae</taxon>
        <taxon>environmental samples</taxon>
    </lineage>
</organism>
<dbReference type="GO" id="GO:0003700">
    <property type="term" value="F:DNA-binding transcription factor activity"/>
    <property type="evidence" value="ECO:0007669"/>
    <property type="project" value="InterPro"/>
</dbReference>
<evidence type="ECO:0000256" key="3">
    <source>
        <dbReference type="ARBA" id="ARBA00023163"/>
    </source>
</evidence>
<dbReference type="NCBIfam" id="NF033788">
    <property type="entry name" value="HTH_metalloreg"/>
    <property type="match status" value="1"/>
</dbReference>
<protein>
    <recommendedName>
        <fullName evidence="4">HTH arsR-type domain-containing protein</fullName>
    </recommendedName>
</protein>
<dbReference type="PANTHER" id="PTHR43132:SF2">
    <property type="entry name" value="ARSENICAL RESISTANCE OPERON REPRESSOR ARSR-RELATED"/>
    <property type="match status" value="1"/>
</dbReference>
<evidence type="ECO:0000256" key="1">
    <source>
        <dbReference type="ARBA" id="ARBA00023015"/>
    </source>
</evidence>
<dbReference type="Pfam" id="PF01022">
    <property type="entry name" value="HTH_5"/>
    <property type="match status" value="1"/>
</dbReference>
<gene>
    <name evidence="5" type="ORF">AVDCRST_MAG12-153</name>
</gene>
<dbReference type="EMBL" id="CADCVK010000021">
    <property type="protein sequence ID" value="CAA9464573.1"/>
    <property type="molecule type" value="Genomic_DNA"/>
</dbReference>
<dbReference type="PRINTS" id="PR00778">
    <property type="entry name" value="HTHARSR"/>
</dbReference>
<dbReference type="CDD" id="cd00090">
    <property type="entry name" value="HTH_ARSR"/>
    <property type="match status" value="1"/>
</dbReference>
<dbReference type="GO" id="GO:0003677">
    <property type="term" value="F:DNA binding"/>
    <property type="evidence" value="ECO:0007669"/>
    <property type="project" value="UniProtKB-KW"/>
</dbReference>
<proteinExistence type="predicted"/>
<keyword evidence="3" id="KW-0804">Transcription</keyword>
<feature type="domain" description="HTH arsR-type" evidence="4">
    <location>
        <begin position="21"/>
        <end position="110"/>
    </location>
</feature>
<evidence type="ECO:0000313" key="5">
    <source>
        <dbReference type="EMBL" id="CAA9464573.1"/>
    </source>
</evidence>
<dbReference type="Gene3D" id="1.10.10.10">
    <property type="entry name" value="Winged helix-like DNA-binding domain superfamily/Winged helix DNA-binding domain"/>
    <property type="match status" value="1"/>
</dbReference>
<dbReference type="InterPro" id="IPR036388">
    <property type="entry name" value="WH-like_DNA-bd_sf"/>
</dbReference>
<dbReference type="SUPFAM" id="SSF46785">
    <property type="entry name" value="Winged helix' DNA-binding domain"/>
    <property type="match status" value="1"/>
</dbReference>